<feature type="chain" id="PRO_5043799796" description="Ig-like domain-containing protein" evidence="3">
    <location>
        <begin position="28"/>
        <end position="201"/>
    </location>
</feature>
<gene>
    <name evidence="5" type="ORF">VZT92_017437</name>
</gene>
<dbReference type="GO" id="GO:0007166">
    <property type="term" value="P:cell surface receptor signaling pathway"/>
    <property type="evidence" value="ECO:0007669"/>
    <property type="project" value="TreeGrafter"/>
</dbReference>
<dbReference type="InterPro" id="IPR007110">
    <property type="entry name" value="Ig-like_dom"/>
</dbReference>
<evidence type="ECO:0000313" key="6">
    <source>
        <dbReference type="Proteomes" id="UP001488805"/>
    </source>
</evidence>
<evidence type="ECO:0000259" key="4">
    <source>
        <dbReference type="PROSITE" id="PS50835"/>
    </source>
</evidence>
<keyword evidence="2" id="KW-1015">Disulfide bond</keyword>
<keyword evidence="1 3" id="KW-0732">Signal</keyword>
<dbReference type="GO" id="GO:0009897">
    <property type="term" value="C:external side of plasma membrane"/>
    <property type="evidence" value="ECO:0007669"/>
    <property type="project" value="TreeGrafter"/>
</dbReference>
<proteinExistence type="predicted"/>
<reference evidence="5 6" key="1">
    <citation type="journal article" date="2024" name="Genome Biol. Evol.">
        <title>Chromosome-level genome assembly of the viviparous eelpout Zoarces viviparus.</title>
        <authorList>
            <person name="Fuhrmann N."/>
            <person name="Brasseur M.V."/>
            <person name="Bakowski C.E."/>
            <person name="Podsiadlowski L."/>
            <person name="Prost S."/>
            <person name="Krehenwinkel H."/>
            <person name="Mayer C."/>
        </authorList>
    </citation>
    <scope>NUCLEOTIDE SEQUENCE [LARGE SCALE GENOMIC DNA]</scope>
    <source>
        <strain evidence="5">NO-MEL_2022_Ind0_liver</strain>
    </source>
</reference>
<protein>
    <recommendedName>
        <fullName evidence="4">Ig-like domain-containing protein</fullName>
    </recommendedName>
</protein>
<accession>A0AAW1ERR9</accession>
<name>A0AAW1ERR9_ZOAVI</name>
<dbReference type="SMART" id="SM00409">
    <property type="entry name" value="IG"/>
    <property type="match status" value="1"/>
</dbReference>
<dbReference type="InterPro" id="IPR036179">
    <property type="entry name" value="Ig-like_dom_sf"/>
</dbReference>
<dbReference type="InterPro" id="IPR003599">
    <property type="entry name" value="Ig_sub"/>
</dbReference>
<dbReference type="PANTHER" id="PTHR11481:SF64">
    <property type="entry name" value="FC RECEPTOR-LIKE PROTEIN 4"/>
    <property type="match status" value="1"/>
</dbReference>
<sequence length="201" mass="21969">MEVTALCVRLMRPVMLLLVAQVDFSYSQKAAFPQVVPNRQQHFQYESLVVSCEGLEGLTGWRVMRRIKGVDKTCATDWSKSTGPCEIKNAYPAPDSGEYWCVMGAKTSNTVNITVTDGPVILESPVHPVIEGDATALSCRVQQASPNLTAEFFKDGHLMERSSTEHVNILSVSKSNEGLYKCTIPGAGESPGSWLTVRGET</sequence>
<dbReference type="Gene3D" id="2.60.40.10">
    <property type="entry name" value="Immunoglobulins"/>
    <property type="match status" value="2"/>
</dbReference>
<dbReference type="InterPro" id="IPR050488">
    <property type="entry name" value="Ig_Fc_receptor"/>
</dbReference>
<feature type="domain" description="Ig-like" evidence="4">
    <location>
        <begin position="119"/>
        <end position="184"/>
    </location>
</feature>
<dbReference type="GO" id="GO:0006955">
    <property type="term" value="P:immune response"/>
    <property type="evidence" value="ECO:0007669"/>
    <property type="project" value="TreeGrafter"/>
</dbReference>
<dbReference type="GO" id="GO:0004888">
    <property type="term" value="F:transmembrane signaling receptor activity"/>
    <property type="evidence" value="ECO:0007669"/>
    <property type="project" value="TreeGrafter"/>
</dbReference>
<dbReference type="EMBL" id="JBCEZU010000145">
    <property type="protein sequence ID" value="KAK9525101.1"/>
    <property type="molecule type" value="Genomic_DNA"/>
</dbReference>
<dbReference type="Proteomes" id="UP001488805">
    <property type="component" value="Unassembled WGS sequence"/>
</dbReference>
<dbReference type="PROSITE" id="PS50835">
    <property type="entry name" value="IG_LIKE"/>
    <property type="match status" value="1"/>
</dbReference>
<evidence type="ECO:0000256" key="1">
    <source>
        <dbReference type="ARBA" id="ARBA00022729"/>
    </source>
</evidence>
<evidence type="ECO:0000256" key="2">
    <source>
        <dbReference type="ARBA" id="ARBA00023157"/>
    </source>
</evidence>
<evidence type="ECO:0000313" key="5">
    <source>
        <dbReference type="EMBL" id="KAK9525101.1"/>
    </source>
</evidence>
<evidence type="ECO:0000256" key="3">
    <source>
        <dbReference type="SAM" id="SignalP"/>
    </source>
</evidence>
<comment type="caution">
    <text evidence="5">The sequence shown here is derived from an EMBL/GenBank/DDBJ whole genome shotgun (WGS) entry which is preliminary data.</text>
</comment>
<dbReference type="InterPro" id="IPR013783">
    <property type="entry name" value="Ig-like_fold"/>
</dbReference>
<keyword evidence="6" id="KW-1185">Reference proteome</keyword>
<dbReference type="PANTHER" id="PTHR11481">
    <property type="entry name" value="IMMUNOGLOBULIN FC RECEPTOR"/>
    <property type="match status" value="1"/>
</dbReference>
<dbReference type="AlphaFoldDB" id="A0AAW1ERR9"/>
<feature type="signal peptide" evidence="3">
    <location>
        <begin position="1"/>
        <end position="27"/>
    </location>
</feature>
<organism evidence="5 6">
    <name type="scientific">Zoarces viviparus</name>
    <name type="common">Viviparous eelpout</name>
    <name type="synonym">Blennius viviparus</name>
    <dbReference type="NCBI Taxonomy" id="48416"/>
    <lineage>
        <taxon>Eukaryota</taxon>
        <taxon>Metazoa</taxon>
        <taxon>Chordata</taxon>
        <taxon>Craniata</taxon>
        <taxon>Vertebrata</taxon>
        <taxon>Euteleostomi</taxon>
        <taxon>Actinopterygii</taxon>
        <taxon>Neopterygii</taxon>
        <taxon>Teleostei</taxon>
        <taxon>Neoteleostei</taxon>
        <taxon>Acanthomorphata</taxon>
        <taxon>Eupercaria</taxon>
        <taxon>Perciformes</taxon>
        <taxon>Cottioidei</taxon>
        <taxon>Zoarcales</taxon>
        <taxon>Zoarcidae</taxon>
        <taxon>Zoarcinae</taxon>
        <taxon>Zoarces</taxon>
    </lineage>
</organism>
<dbReference type="SUPFAM" id="SSF48726">
    <property type="entry name" value="Immunoglobulin"/>
    <property type="match status" value="1"/>
</dbReference>